<feature type="domain" description="Glycosyl transferase family 1" evidence="2">
    <location>
        <begin position="220"/>
        <end position="391"/>
    </location>
</feature>
<dbReference type="GO" id="GO:0016757">
    <property type="term" value="F:glycosyltransferase activity"/>
    <property type="evidence" value="ECO:0007669"/>
    <property type="project" value="InterPro"/>
</dbReference>
<dbReference type="Gene3D" id="3.40.50.2000">
    <property type="entry name" value="Glycogen Phosphorylase B"/>
    <property type="match status" value="1"/>
</dbReference>
<keyword evidence="1" id="KW-0808">Transferase</keyword>
<evidence type="ECO:0000259" key="2">
    <source>
        <dbReference type="Pfam" id="PF00534"/>
    </source>
</evidence>
<dbReference type="GO" id="GO:0009103">
    <property type="term" value="P:lipopolysaccharide biosynthetic process"/>
    <property type="evidence" value="ECO:0007669"/>
    <property type="project" value="TreeGrafter"/>
</dbReference>
<dbReference type="InterPro" id="IPR022623">
    <property type="entry name" value="Glyco_trans_4"/>
</dbReference>
<proteinExistence type="predicted"/>
<reference evidence="4" key="2">
    <citation type="journal article" date="2021" name="Mar. Drugs">
        <title>Genome Reduction and Secondary Metabolism of the Marine Sponge-Associated Cyanobacterium Leptothoe.</title>
        <authorList>
            <person name="Konstantinou D."/>
            <person name="Popin R.V."/>
            <person name="Fewer D.P."/>
            <person name="Sivonen K."/>
            <person name="Gkelis S."/>
        </authorList>
    </citation>
    <scope>NUCLEOTIDE SEQUENCE</scope>
    <source>
        <strain evidence="4">TAU-MAC 1115</strain>
    </source>
</reference>
<evidence type="ECO:0000313" key="5">
    <source>
        <dbReference type="Proteomes" id="UP000717364"/>
    </source>
</evidence>
<dbReference type="RefSeq" id="WP_215607521.1">
    <property type="nucleotide sequence ID" value="NZ_JADOES010000004.1"/>
</dbReference>
<evidence type="ECO:0000256" key="1">
    <source>
        <dbReference type="ARBA" id="ARBA00022679"/>
    </source>
</evidence>
<dbReference type="InterPro" id="IPR001296">
    <property type="entry name" value="Glyco_trans_1"/>
</dbReference>
<protein>
    <submittedName>
        <fullName evidence="4">Glycosyltransferase family 4 protein</fullName>
    </submittedName>
</protein>
<organism evidence="4 5">
    <name type="scientific">Leptothoe spongobia TAU-MAC 1115</name>
    <dbReference type="NCBI Taxonomy" id="1967444"/>
    <lineage>
        <taxon>Bacteria</taxon>
        <taxon>Bacillati</taxon>
        <taxon>Cyanobacteriota</taxon>
        <taxon>Cyanophyceae</taxon>
        <taxon>Nodosilineales</taxon>
        <taxon>Cymatolegaceae</taxon>
        <taxon>Leptothoe</taxon>
        <taxon>Leptothoe spongobia</taxon>
    </lineage>
</organism>
<dbReference type="AlphaFoldDB" id="A0A947DCI9"/>
<gene>
    <name evidence="4" type="ORF">IXB50_03340</name>
</gene>
<dbReference type="Pfam" id="PF00534">
    <property type="entry name" value="Glycos_transf_1"/>
    <property type="match status" value="1"/>
</dbReference>
<dbReference type="Proteomes" id="UP000717364">
    <property type="component" value="Unassembled WGS sequence"/>
</dbReference>
<sequence length="424" mass="48370">MKTLFIHQNFPGQYKHLAPAIAQQGHQVFALGESINLETKADIPGVQQFGYDPPKKLDNPETHVYLRYFEGQVRRGQQVARALLKLKRHNIIPDLILGHPGWGEILYVKDIYPTVPLIGLFEFYYRNKGHDVGFDTEFSLRSDLALDQSCSVRTKNINNLLALEAADAGICPTTYQKSVQPPEFQHKLSVIHDGIDTTVAQPNAKVELGLDNDLGPLTLNQQHEVITFVSRNLEPYRGYHIFMRALPQLLQQRPNAHVIIVGGDHVSYGSSPPNGKSWKTIFFEEVKDDLDLDRIHIYDRLPYKKLIKILQLSSVHVYLTYPFVLSWSMLDAMSCGCLVVASKTPPVEEVIRHGENGLLVDFFSPDEICNCVNQVLEHPTRMQHMRAKARQTVIDKYDLKRVCLPKHLELIQKTFQKFQDIKNS</sequence>
<dbReference type="SUPFAM" id="SSF53756">
    <property type="entry name" value="UDP-Glycosyltransferase/glycogen phosphorylase"/>
    <property type="match status" value="1"/>
</dbReference>
<dbReference type="EMBL" id="JADOES010000004">
    <property type="protein sequence ID" value="MBT9314453.1"/>
    <property type="molecule type" value="Genomic_DNA"/>
</dbReference>
<name>A0A947DCI9_9CYAN</name>
<comment type="caution">
    <text evidence="4">The sequence shown here is derived from an EMBL/GenBank/DDBJ whole genome shotgun (WGS) entry which is preliminary data.</text>
</comment>
<keyword evidence="5" id="KW-1185">Reference proteome</keyword>
<evidence type="ECO:0000259" key="3">
    <source>
        <dbReference type="Pfam" id="PF12000"/>
    </source>
</evidence>
<reference evidence="4" key="1">
    <citation type="submission" date="2020-11" db="EMBL/GenBank/DDBJ databases">
        <authorList>
            <person name="Konstantinou D."/>
            <person name="Gkelis S."/>
            <person name="Popin R."/>
            <person name="Fewer D."/>
            <person name="Sivonen K."/>
        </authorList>
    </citation>
    <scope>NUCLEOTIDE SEQUENCE</scope>
    <source>
        <strain evidence="4">TAU-MAC 1115</strain>
    </source>
</reference>
<evidence type="ECO:0000313" key="4">
    <source>
        <dbReference type="EMBL" id="MBT9314453.1"/>
    </source>
</evidence>
<dbReference type="PANTHER" id="PTHR46401:SF2">
    <property type="entry name" value="GLYCOSYLTRANSFERASE WBBK-RELATED"/>
    <property type="match status" value="1"/>
</dbReference>
<dbReference type="CDD" id="cd03818">
    <property type="entry name" value="GT4_ExpC-like"/>
    <property type="match status" value="1"/>
</dbReference>
<accession>A0A947DCI9</accession>
<feature type="domain" description="Glycosyl transferase family 4" evidence="3">
    <location>
        <begin position="24"/>
        <end position="198"/>
    </location>
</feature>
<dbReference type="PANTHER" id="PTHR46401">
    <property type="entry name" value="GLYCOSYLTRANSFERASE WBBK-RELATED"/>
    <property type="match status" value="1"/>
</dbReference>
<dbReference type="Pfam" id="PF12000">
    <property type="entry name" value="Glyco_trans_4_3"/>
    <property type="match status" value="1"/>
</dbReference>